<organism evidence="10 11">
    <name type="scientific">Musca domestica</name>
    <name type="common">House fly</name>
    <dbReference type="NCBI Taxonomy" id="7370"/>
    <lineage>
        <taxon>Eukaryota</taxon>
        <taxon>Metazoa</taxon>
        <taxon>Ecdysozoa</taxon>
        <taxon>Arthropoda</taxon>
        <taxon>Hexapoda</taxon>
        <taxon>Insecta</taxon>
        <taxon>Pterygota</taxon>
        <taxon>Neoptera</taxon>
        <taxon>Endopterygota</taxon>
        <taxon>Diptera</taxon>
        <taxon>Brachycera</taxon>
        <taxon>Muscomorpha</taxon>
        <taxon>Muscoidea</taxon>
        <taxon>Muscidae</taxon>
        <taxon>Musca</taxon>
    </lineage>
</organism>
<gene>
    <name evidence="11" type="primary">LOC101891133</name>
</gene>
<dbReference type="OrthoDB" id="10250935at2759"/>
<dbReference type="InterPro" id="IPR012337">
    <property type="entry name" value="RNaseH-like_sf"/>
</dbReference>
<keyword evidence="5 11" id="KW-0269">Exonuclease</keyword>
<comment type="similarity">
    <text evidence="7">Belongs to the exonuclease superfamily. TREX family.</text>
</comment>
<protein>
    <submittedName>
        <fullName evidence="11">Three-prime repair exonuclease 1</fullName>
    </submittedName>
</protein>
<evidence type="ECO:0000313" key="10">
    <source>
        <dbReference type="Proteomes" id="UP001652621"/>
    </source>
</evidence>
<dbReference type="InterPro" id="IPR013520">
    <property type="entry name" value="Ribonucl_H"/>
</dbReference>
<dbReference type="eggNOG" id="KOG4793">
    <property type="taxonomic scope" value="Eukaryota"/>
</dbReference>
<dbReference type="STRING" id="7370.A0A1I8MAA6"/>
<sequence length="349" mass="40466">MEIENNEESIRSFVVFDLETNGLPEQQFNACSITELSMYAFSSECLKQCALDAQDYVKKFKTDDLMEGIARLDVEIPDLPRCLHKLTLMVNPMRMIHPEVERITGLNNEMLCEESPFDKRTASCILSFLERLEKPICLVAHNGWRFDYPVMKYIFEKINMSIPASIYCVDSYKAFIEIDEKQKEIENLDTKLKEDEESGDVNIECYQQTSSNTNICEKNPLEANDDIDWQKANETTPHRSKTKGTKRKLCDTPEQVSGVSKKSLSSFKSRRELFSKPFQPKMKYPPKDKFKLGNIFERTFKQPPVDLHRAESDVMILTKLILHHGLLFLAYAEERKLSFAMVNKLGRRD</sequence>
<dbReference type="SUPFAM" id="SSF53098">
    <property type="entry name" value="Ribonuclease H-like"/>
    <property type="match status" value="1"/>
</dbReference>
<dbReference type="InterPro" id="IPR040393">
    <property type="entry name" value="TREX1/2"/>
</dbReference>
<feature type="region of interest" description="Disordered" evidence="8">
    <location>
        <begin position="230"/>
        <end position="252"/>
    </location>
</feature>
<feature type="domain" description="Exonuclease" evidence="9">
    <location>
        <begin position="12"/>
        <end position="330"/>
    </location>
</feature>
<dbReference type="PANTHER" id="PTHR13058">
    <property type="entry name" value="THREE PRIME REPAIR EXONUCLEASE 1, 2"/>
    <property type="match status" value="1"/>
</dbReference>
<evidence type="ECO:0000256" key="7">
    <source>
        <dbReference type="ARBA" id="ARBA00025769"/>
    </source>
</evidence>
<name>A0A9J7CY09_MUSDO</name>
<dbReference type="PANTHER" id="PTHR13058:SF19">
    <property type="entry name" value="LD40940P"/>
    <property type="match status" value="1"/>
</dbReference>
<dbReference type="GO" id="GO:0004527">
    <property type="term" value="F:exonuclease activity"/>
    <property type="evidence" value="ECO:0007669"/>
    <property type="project" value="UniProtKB-KW"/>
</dbReference>
<keyword evidence="10" id="KW-1185">Reference proteome</keyword>
<comment type="cofactor">
    <cofactor evidence="1">
        <name>Mg(2+)</name>
        <dbReference type="ChEBI" id="CHEBI:18420"/>
    </cofactor>
</comment>
<reference evidence="11" key="1">
    <citation type="submission" date="2025-08" db="UniProtKB">
        <authorList>
            <consortium name="RefSeq"/>
        </authorList>
    </citation>
    <scope>IDENTIFICATION</scope>
    <source>
        <strain evidence="11">Aabys</strain>
        <tissue evidence="11">Whole body</tissue>
    </source>
</reference>
<dbReference type="SMART" id="SM00479">
    <property type="entry name" value="EXOIII"/>
    <property type="match status" value="1"/>
</dbReference>
<dbReference type="VEuPathDB" id="VectorBase:MDOMA2_016259"/>
<keyword evidence="3" id="KW-0479">Metal-binding</keyword>
<evidence type="ECO:0000256" key="1">
    <source>
        <dbReference type="ARBA" id="ARBA00001946"/>
    </source>
</evidence>
<evidence type="ECO:0000256" key="2">
    <source>
        <dbReference type="ARBA" id="ARBA00022722"/>
    </source>
</evidence>
<keyword evidence="4" id="KW-0378">Hydrolase</keyword>
<dbReference type="GeneID" id="101891133"/>
<evidence type="ECO:0000256" key="8">
    <source>
        <dbReference type="SAM" id="MobiDB-lite"/>
    </source>
</evidence>
<evidence type="ECO:0000313" key="11">
    <source>
        <dbReference type="RefSeq" id="XP_005188151.2"/>
    </source>
</evidence>
<keyword evidence="2" id="KW-0540">Nuclease</keyword>
<dbReference type="InterPro" id="IPR036397">
    <property type="entry name" value="RNaseH_sf"/>
</dbReference>
<dbReference type="RefSeq" id="XP_005188151.2">
    <property type="nucleotide sequence ID" value="XM_005188094.4"/>
</dbReference>
<evidence type="ECO:0000256" key="6">
    <source>
        <dbReference type="ARBA" id="ARBA00022842"/>
    </source>
</evidence>
<evidence type="ECO:0000256" key="3">
    <source>
        <dbReference type="ARBA" id="ARBA00022723"/>
    </source>
</evidence>
<dbReference type="Proteomes" id="UP001652621">
    <property type="component" value="Unplaced"/>
</dbReference>
<accession>A0A9J7CY09</accession>
<evidence type="ECO:0000259" key="9">
    <source>
        <dbReference type="SMART" id="SM00479"/>
    </source>
</evidence>
<evidence type="ECO:0000256" key="4">
    <source>
        <dbReference type="ARBA" id="ARBA00022801"/>
    </source>
</evidence>
<dbReference type="Gene3D" id="3.30.420.10">
    <property type="entry name" value="Ribonuclease H-like superfamily/Ribonuclease H"/>
    <property type="match status" value="1"/>
</dbReference>
<evidence type="ECO:0000256" key="5">
    <source>
        <dbReference type="ARBA" id="ARBA00022839"/>
    </source>
</evidence>
<feature type="compositionally biased region" description="Basic residues" evidence="8">
    <location>
        <begin position="238"/>
        <end position="247"/>
    </location>
</feature>
<keyword evidence="6" id="KW-0460">Magnesium</keyword>
<proteinExistence type="inferred from homology"/>
<dbReference type="VEuPathDB" id="VectorBase:MDOA002832"/>